<dbReference type="InterPro" id="IPR003593">
    <property type="entry name" value="AAA+_ATPase"/>
</dbReference>
<feature type="compositionally biased region" description="Acidic residues" evidence="1">
    <location>
        <begin position="590"/>
        <end position="599"/>
    </location>
</feature>
<dbReference type="EMBL" id="JAUKUA010000004">
    <property type="protein sequence ID" value="KAK0715978.1"/>
    <property type="molecule type" value="Genomic_DNA"/>
</dbReference>
<protein>
    <submittedName>
        <fullName evidence="4">Cation channel-like protein</fullName>
    </submittedName>
</protein>
<dbReference type="InterPro" id="IPR003959">
    <property type="entry name" value="ATPase_AAA_core"/>
</dbReference>
<evidence type="ECO:0000313" key="4">
    <source>
        <dbReference type="EMBL" id="KAK0715978.1"/>
    </source>
</evidence>
<feature type="transmembrane region" description="Helical" evidence="2">
    <location>
        <begin position="1462"/>
        <end position="1480"/>
    </location>
</feature>
<feature type="region of interest" description="Disordered" evidence="1">
    <location>
        <begin position="577"/>
        <end position="616"/>
    </location>
</feature>
<feature type="compositionally biased region" description="Basic residues" evidence="1">
    <location>
        <begin position="55"/>
        <end position="69"/>
    </location>
</feature>
<keyword evidence="5" id="KW-1185">Reference proteome</keyword>
<organism evidence="4 5">
    <name type="scientific">Lasiosphaeris hirsuta</name>
    <dbReference type="NCBI Taxonomy" id="260670"/>
    <lineage>
        <taxon>Eukaryota</taxon>
        <taxon>Fungi</taxon>
        <taxon>Dikarya</taxon>
        <taxon>Ascomycota</taxon>
        <taxon>Pezizomycotina</taxon>
        <taxon>Sordariomycetes</taxon>
        <taxon>Sordariomycetidae</taxon>
        <taxon>Sordariales</taxon>
        <taxon>Lasiosphaeriaceae</taxon>
        <taxon>Lasiosphaeris</taxon>
    </lineage>
</organism>
<feature type="transmembrane region" description="Helical" evidence="2">
    <location>
        <begin position="1175"/>
        <end position="1195"/>
    </location>
</feature>
<dbReference type="GO" id="GO:0005524">
    <property type="term" value="F:ATP binding"/>
    <property type="evidence" value="ECO:0007669"/>
    <property type="project" value="InterPro"/>
</dbReference>
<feature type="region of interest" description="Disordered" evidence="1">
    <location>
        <begin position="1"/>
        <end position="166"/>
    </location>
</feature>
<keyword evidence="2" id="KW-0472">Membrane</keyword>
<dbReference type="InterPro" id="IPR027417">
    <property type="entry name" value="P-loop_NTPase"/>
</dbReference>
<dbReference type="CDD" id="cd19481">
    <property type="entry name" value="RecA-like_protease"/>
    <property type="match status" value="1"/>
</dbReference>
<feature type="compositionally biased region" description="Acidic residues" evidence="1">
    <location>
        <begin position="606"/>
        <end position="616"/>
    </location>
</feature>
<dbReference type="Pfam" id="PF23317">
    <property type="entry name" value="YVC1_C"/>
    <property type="match status" value="1"/>
</dbReference>
<evidence type="ECO:0000256" key="1">
    <source>
        <dbReference type="SAM" id="MobiDB-lite"/>
    </source>
</evidence>
<feature type="compositionally biased region" description="Basic and acidic residues" evidence="1">
    <location>
        <begin position="37"/>
        <end position="54"/>
    </location>
</feature>
<dbReference type="InterPro" id="IPR054289">
    <property type="entry name" value="DUF7025"/>
</dbReference>
<keyword evidence="2" id="KW-1133">Transmembrane helix</keyword>
<evidence type="ECO:0000256" key="2">
    <source>
        <dbReference type="SAM" id="Phobius"/>
    </source>
</evidence>
<feature type="compositionally biased region" description="Basic and acidic residues" evidence="1">
    <location>
        <begin position="671"/>
        <end position="680"/>
    </location>
</feature>
<dbReference type="SMART" id="SM00382">
    <property type="entry name" value="AAA"/>
    <property type="match status" value="1"/>
</dbReference>
<dbReference type="InterPro" id="IPR056336">
    <property type="entry name" value="YVC1_C"/>
</dbReference>
<feature type="domain" description="AAA+ ATPase" evidence="3">
    <location>
        <begin position="761"/>
        <end position="888"/>
    </location>
</feature>
<dbReference type="PANTHER" id="PTHR46411">
    <property type="entry name" value="FAMILY ATPASE, PUTATIVE-RELATED"/>
    <property type="match status" value="1"/>
</dbReference>
<dbReference type="GO" id="GO:0016887">
    <property type="term" value="F:ATP hydrolysis activity"/>
    <property type="evidence" value="ECO:0007669"/>
    <property type="project" value="InterPro"/>
</dbReference>
<dbReference type="InterPro" id="IPR056337">
    <property type="entry name" value="LHD_YVC1"/>
</dbReference>
<evidence type="ECO:0000259" key="3">
    <source>
        <dbReference type="SMART" id="SM00382"/>
    </source>
</evidence>
<feature type="transmembrane region" description="Helical" evidence="2">
    <location>
        <begin position="1375"/>
        <end position="1396"/>
    </location>
</feature>
<feature type="transmembrane region" description="Helical" evidence="2">
    <location>
        <begin position="1430"/>
        <end position="1450"/>
    </location>
</feature>
<dbReference type="Pfam" id="PF00004">
    <property type="entry name" value="AAA"/>
    <property type="match status" value="1"/>
</dbReference>
<feature type="compositionally biased region" description="Basic residues" evidence="1">
    <location>
        <begin position="119"/>
        <end position="133"/>
    </location>
</feature>
<feature type="compositionally biased region" description="Low complexity" evidence="1">
    <location>
        <begin position="72"/>
        <end position="93"/>
    </location>
</feature>
<gene>
    <name evidence="4" type="ORF">B0H67DRAFT_601382</name>
</gene>
<keyword evidence="2" id="KW-0812">Transmembrane</keyword>
<comment type="caution">
    <text evidence="4">The sequence shown here is derived from an EMBL/GenBank/DDBJ whole genome shotgun (WGS) entry which is preliminary data.</text>
</comment>
<feature type="region of interest" description="Disordered" evidence="1">
    <location>
        <begin position="636"/>
        <end position="682"/>
    </location>
</feature>
<evidence type="ECO:0000313" key="5">
    <source>
        <dbReference type="Proteomes" id="UP001172102"/>
    </source>
</evidence>
<dbReference type="Proteomes" id="UP001172102">
    <property type="component" value="Unassembled WGS sequence"/>
</dbReference>
<proteinExistence type="predicted"/>
<dbReference type="Pfam" id="PF23190">
    <property type="entry name" value="LHD_TRPY1"/>
    <property type="match status" value="1"/>
</dbReference>
<feature type="compositionally biased region" description="Acidic residues" evidence="1">
    <location>
        <begin position="149"/>
        <end position="162"/>
    </location>
</feature>
<accession>A0AA40AHM9</accession>
<reference evidence="4" key="1">
    <citation type="submission" date="2023-06" db="EMBL/GenBank/DDBJ databases">
        <title>Genome-scale phylogeny and comparative genomics of the fungal order Sordariales.</title>
        <authorList>
            <consortium name="Lawrence Berkeley National Laboratory"/>
            <person name="Hensen N."/>
            <person name="Bonometti L."/>
            <person name="Westerberg I."/>
            <person name="Brannstrom I.O."/>
            <person name="Guillou S."/>
            <person name="Cros-Aarteil S."/>
            <person name="Calhoun S."/>
            <person name="Haridas S."/>
            <person name="Kuo A."/>
            <person name="Mondo S."/>
            <person name="Pangilinan J."/>
            <person name="Riley R."/>
            <person name="Labutti K."/>
            <person name="Andreopoulos B."/>
            <person name="Lipzen A."/>
            <person name="Chen C."/>
            <person name="Yanf M."/>
            <person name="Daum C."/>
            <person name="Ng V."/>
            <person name="Clum A."/>
            <person name="Steindorff A."/>
            <person name="Ohm R."/>
            <person name="Martin F."/>
            <person name="Silar P."/>
            <person name="Natvig D."/>
            <person name="Lalanne C."/>
            <person name="Gautier V."/>
            <person name="Ament-Velasquez S.L."/>
            <person name="Kruys A."/>
            <person name="Hutchinson M.I."/>
            <person name="Powell A.J."/>
            <person name="Barry K."/>
            <person name="Miller A.N."/>
            <person name="Grigoriev I.V."/>
            <person name="Debuchy R."/>
            <person name="Gladieux P."/>
            <person name="Thoren M.H."/>
            <person name="Johannesson H."/>
        </authorList>
    </citation>
    <scope>NUCLEOTIDE SEQUENCE</scope>
    <source>
        <strain evidence="4">SMH4607-1</strain>
    </source>
</reference>
<dbReference type="PANTHER" id="PTHR46411:SF1">
    <property type="entry name" value="FAMILY ATPASE, PUTATIVE (AFU_ORTHOLOGUE AFUA_7G05752)-RELATED"/>
    <property type="match status" value="1"/>
</dbReference>
<feature type="compositionally biased region" description="Basic and acidic residues" evidence="1">
    <location>
        <begin position="647"/>
        <end position="660"/>
    </location>
</feature>
<dbReference type="SUPFAM" id="SSF52540">
    <property type="entry name" value="P-loop containing nucleoside triphosphate hydrolases"/>
    <property type="match status" value="1"/>
</dbReference>
<feature type="transmembrane region" description="Helical" evidence="2">
    <location>
        <begin position="1230"/>
        <end position="1255"/>
    </location>
</feature>
<dbReference type="Gene3D" id="3.40.50.300">
    <property type="entry name" value="P-loop containing nucleotide triphosphate hydrolases"/>
    <property type="match status" value="1"/>
</dbReference>
<feature type="compositionally biased region" description="Basic and acidic residues" evidence="1">
    <location>
        <begin position="1"/>
        <end position="13"/>
    </location>
</feature>
<feature type="transmembrane region" description="Helical" evidence="2">
    <location>
        <begin position="1275"/>
        <end position="1293"/>
    </location>
</feature>
<dbReference type="Pfam" id="PF22942">
    <property type="entry name" value="DUF7025"/>
    <property type="match status" value="1"/>
</dbReference>
<sequence>MESQDKTSADVREGTPPAPAKSEEQKVPAAETPAKPVEGETKAAEGNKKTTKDKCSKKHVKNRTKKSKKQTSASDSSSSSDSDDAAGSSSSSSDSDDSDSELEESKKKRVTKKRQDPHKSKKKVRAKKHKKVVKQTPPLASESETTSSESEEVDNSDDDDDQQSQQDLAKQIQLLQLQQQLQLQQGLQHGGNNYQYGNNGYQYTNSGYQYGNGLSSIPPPDSGLRGAHTRGRRGGLPPSGRYRNHAGLDPNLLLDGKQKEKKKHKASKLDFKRVDQVWDNTIHNYKLQDTAEGTVDAQYDEFLFHVRRTFDWEGKYKATVVDIKSKMLRECLQTVMGNIKGVSLVEETPKLDPNMLFLYLEDLRKHLKELKKAKASKGDKHDRKKEQKRIDTKRQHLKILIQYIDKDYADVKKSLYPMLENGLITFDLLWALWKPNTLAYTGTYGSQDEPRVFKVEMAEKHLSIMKGEFYYIEGKYFEYDGKQFGFGSMSDEIGDFRGARRITSLKCYPLKYHKTEMQLRKELIERGKKFVALSGVHYKSHQGMAYYKKKKMVIKVNINGRIMIDPSIHRRINPNYPISLVRPKDHDVISDDEDSDDESGCGCGSDSEDGDDRLIDDEDKVKYVTKAIQDNKGNVQLIRMPELDDNDGGKEKLDQVPGKDGEDDTQVNGDDSGKEEEGKQLPEFTDEEYLIASPVVLGFAFAEKLWLEFTVSGVKEIQWNESAYESLVLEPKTKDIVKALVESHKYHAAESIDDVIQGKGKGLVAVLHGPPGTGKTLTAEGISELLKCPLYMVSAGELGTDSRYLESELQKILDICHAWGAILLLDEADVFLEKRNMHDIHRNALVSIFLRQLEYFQGILFLTTNRVETFDDAFQSRIHIALRYDNLDHRAKKAIFKIFIERVRVLEKMDLNPFTDEDFNILARHELNGRQIKNTQLGGTFSAGTAILGEAIVTTGGKPLVDGVILPSYNEDTIVSAIPAPVVTEIALRLRHLIEECVPCELDEDLITRPHSKIITKKVVKAAREAGGREHRACVVFCLLVNKRWWKHQSLVELWDSDLHLVRAVACEVLAKQIIETEDDMDYLLHSVLLKRYSIMIDGGPTPPANVVEKAVDLHALRIIGSSGYQKCINFLWRGWLVQDENDPATFIDYRDKDNTSFVAHLDPDRMRAPMYQNATQMLISFIYLVLYTFAINTVNPGGDIDIIEGLLYVFTLGFIFDELSKFWKAGYHILGFWTALNGLMYGLLTTSLVLRFIALSHGLHDPDGLRHHYNTLSYNFLAVTAPLFWCRLLLYLDSFRFFGAMLVVLKVMMKESIIFFALLAVIIVGFLQSFIGLDYADDQVAGDTVFIIQAMANAVMQSPDFTGFEKFQHPFGLILYYIFTFVVMVVLLNILIALYNSAYEDIYDNANDEYLCMFAHKCMLFVRAPDENVYIAPFNLIEIFLIAIPLEWWMEKKLYERINDIVMATIYSPLLLVSAYFEVSAAREIRANRARGDEDDDTIEEWEQMTGGVDFECDGWNKRVDSVKCNLDEDPAVAEIKKLKDEVDKLRVLIEDLHKAVGAMSKVTASNGAQPGKISVGFNDYEGH</sequence>
<feature type="region of interest" description="Disordered" evidence="1">
    <location>
        <begin position="212"/>
        <end position="252"/>
    </location>
</feature>
<name>A0AA40AHM9_9PEZI</name>
<feature type="transmembrane region" description="Helical" evidence="2">
    <location>
        <begin position="1314"/>
        <end position="1332"/>
    </location>
</feature>